<reference evidence="1 2" key="1">
    <citation type="submission" date="2012-06" db="EMBL/GenBank/DDBJ databases">
        <title>Finished chromosome of genome of Crinalium epipsammum PCC 9333.</title>
        <authorList>
            <consortium name="US DOE Joint Genome Institute"/>
            <person name="Gugger M."/>
            <person name="Coursin T."/>
            <person name="Rippka R."/>
            <person name="Tandeau De Marsac N."/>
            <person name="Huntemann M."/>
            <person name="Wei C.-L."/>
            <person name="Han J."/>
            <person name="Detter J.C."/>
            <person name="Han C."/>
            <person name="Tapia R."/>
            <person name="Davenport K."/>
            <person name="Daligault H."/>
            <person name="Erkkila T."/>
            <person name="Gu W."/>
            <person name="Munk A.C.C."/>
            <person name="Teshima H."/>
            <person name="Xu Y."/>
            <person name="Chain P."/>
            <person name="Chen A."/>
            <person name="Krypides N."/>
            <person name="Mavromatis K."/>
            <person name="Markowitz V."/>
            <person name="Szeto E."/>
            <person name="Ivanova N."/>
            <person name="Mikhailova N."/>
            <person name="Ovchinnikova G."/>
            <person name="Pagani I."/>
            <person name="Pati A."/>
            <person name="Goodwin L."/>
            <person name="Peters L."/>
            <person name="Pitluck S."/>
            <person name="Woyke T."/>
            <person name="Kerfeld C."/>
        </authorList>
    </citation>
    <scope>NUCLEOTIDE SEQUENCE [LARGE SCALE GENOMIC DNA]</scope>
    <source>
        <strain evidence="1 2">PCC 9333</strain>
    </source>
</reference>
<organism evidence="1 2">
    <name type="scientific">Crinalium epipsammum PCC 9333</name>
    <dbReference type="NCBI Taxonomy" id="1173022"/>
    <lineage>
        <taxon>Bacteria</taxon>
        <taxon>Bacillati</taxon>
        <taxon>Cyanobacteriota</taxon>
        <taxon>Cyanophyceae</taxon>
        <taxon>Gomontiellales</taxon>
        <taxon>Gomontiellaceae</taxon>
        <taxon>Crinalium</taxon>
    </lineage>
</organism>
<dbReference type="AlphaFoldDB" id="K9VZ33"/>
<dbReference type="STRING" id="1173022.Cri9333_2353"/>
<protein>
    <submittedName>
        <fullName evidence="1">Uncharacterized protein</fullName>
    </submittedName>
</protein>
<dbReference type="EMBL" id="CP003620">
    <property type="protein sequence ID" value="AFZ13221.1"/>
    <property type="molecule type" value="Genomic_DNA"/>
</dbReference>
<dbReference type="HOGENOM" id="CLU_054017_0_0_3"/>
<accession>K9VZ33</accession>
<dbReference type="PATRIC" id="fig|1173022.3.peg.2545"/>
<evidence type="ECO:0000313" key="2">
    <source>
        <dbReference type="Proteomes" id="UP000010472"/>
    </source>
</evidence>
<dbReference type="KEGG" id="cep:Cri9333_2353"/>
<sequence>MMNFVFPLAVEAAIAAGKYVQVFTSAGVPIGMARDAATGQFVAHAVSATVNNSPLSPLVSPMQFVMGGLQMQQTQMGFQAVQASLGVLQATTAVIGVGTLAGVALSAVNLHQTLKLKKAVERLEVKVENGFINLEQLLKDQGTEIKQLIFQVLQEMKFENHRLVLVRAYGLFTQAIQRMRSALQLKDINRRNAEIDAARGMLFEALADYRNSQLLEETCAAGQLRRLECSWAIEQSIIATYQVQNEFGAASDLISQLQENIRQDSLRIIDACDSDDELDFLFPEITRIHNHDLVLLDTWHNQIEWTKALPPRELQQLQSADFSKSNLAVIENRNSNATDLTIPDEQLFYENLIPKSNFYALRTQLELMLEPQRRGEYEGYIIQQGEIAGYKTFVRSNLEKASDLAVANLYYYLKVRDESEDE</sequence>
<evidence type="ECO:0000313" key="1">
    <source>
        <dbReference type="EMBL" id="AFZ13221.1"/>
    </source>
</evidence>
<proteinExistence type="predicted"/>
<gene>
    <name evidence="1" type="ORF">Cri9333_2353</name>
</gene>
<name>K9VZ33_9CYAN</name>
<dbReference type="Proteomes" id="UP000010472">
    <property type="component" value="Chromosome"/>
</dbReference>
<keyword evidence="2" id="KW-1185">Reference proteome</keyword>
<dbReference type="eggNOG" id="ENOG502Z855">
    <property type="taxonomic scope" value="Bacteria"/>
</dbReference>